<feature type="compositionally biased region" description="Basic and acidic residues" evidence="1">
    <location>
        <begin position="440"/>
        <end position="454"/>
    </location>
</feature>
<gene>
    <name evidence="2" type="ORF">PROFUN_10090</name>
</gene>
<dbReference type="Proteomes" id="UP000241769">
    <property type="component" value="Unassembled WGS sequence"/>
</dbReference>
<dbReference type="InParanoid" id="A0A2P6NEX7"/>
<reference evidence="2 3" key="1">
    <citation type="journal article" date="2018" name="Genome Biol. Evol.">
        <title>Multiple Roots of Fruiting Body Formation in Amoebozoa.</title>
        <authorList>
            <person name="Hillmann F."/>
            <person name="Forbes G."/>
            <person name="Novohradska S."/>
            <person name="Ferling I."/>
            <person name="Riege K."/>
            <person name="Groth M."/>
            <person name="Westermann M."/>
            <person name="Marz M."/>
            <person name="Spaller T."/>
            <person name="Winckler T."/>
            <person name="Schaap P."/>
            <person name="Glockner G."/>
        </authorList>
    </citation>
    <scope>NUCLEOTIDE SEQUENCE [LARGE SCALE GENOMIC DNA]</scope>
    <source>
        <strain evidence="2 3">Jena</strain>
    </source>
</reference>
<name>A0A2P6NEX7_9EUKA</name>
<dbReference type="AlphaFoldDB" id="A0A2P6NEX7"/>
<feature type="compositionally biased region" description="Basic and acidic residues" evidence="1">
    <location>
        <begin position="365"/>
        <end position="388"/>
    </location>
</feature>
<organism evidence="2 3">
    <name type="scientific">Planoprotostelium fungivorum</name>
    <dbReference type="NCBI Taxonomy" id="1890364"/>
    <lineage>
        <taxon>Eukaryota</taxon>
        <taxon>Amoebozoa</taxon>
        <taxon>Evosea</taxon>
        <taxon>Variosea</taxon>
        <taxon>Cavosteliida</taxon>
        <taxon>Cavosteliaceae</taxon>
        <taxon>Planoprotostelium</taxon>
    </lineage>
</organism>
<feature type="region of interest" description="Disordered" evidence="1">
    <location>
        <begin position="324"/>
        <end position="481"/>
    </location>
</feature>
<evidence type="ECO:0000256" key="1">
    <source>
        <dbReference type="SAM" id="MobiDB-lite"/>
    </source>
</evidence>
<feature type="compositionally biased region" description="Basic and acidic residues" evidence="1">
    <location>
        <begin position="396"/>
        <end position="433"/>
    </location>
</feature>
<protein>
    <submittedName>
        <fullName evidence="2">Uncharacterized protein</fullName>
    </submittedName>
</protein>
<sequence length="481" mass="55049">MESLSLRPALSVVVWKQLAKIRFVSVGIRNITTGCLSQTSSTMPITGNMLKDHLTQGKAVNYPDLGVWTIRREKSHPDAQFKTISRPDFLMSSNFSRKFNIPKSSQRPPESIVQTVVNFSIIASGADVDRDRATAAFKALVRAIGERADCDIDTGFGRLIVTRSGAHMQYHPSFTDTIVEDTQSYIVLPLRTALFTEEPFLPEPIRSARARSAPSSPTLTARARRPQTAAVSEASRIFQLDYAQMADDTRAGMKGDSKRQTFGNKTKSLKNPLRASYDNARLYKPTIDDFSAKKIELIHRQEQKQKALAKAESIREYNQQLTEQIKMRDYSPERSPEVDHKAPLQERSDGVQFDEFFPNRAISTPERKKREAKQAREQQKEQLEDIKQRQHKSHETRKMEAKDAAQQRKHLEETIQHEYKTAADKDAEEKETTRQNLLKQMRDDDERRREEKTETLTGVPYLDVGEDRRPMRRSGKRSIIT</sequence>
<evidence type="ECO:0000313" key="2">
    <source>
        <dbReference type="EMBL" id="PRP82520.1"/>
    </source>
</evidence>
<comment type="caution">
    <text evidence="2">The sequence shown here is derived from an EMBL/GenBank/DDBJ whole genome shotgun (WGS) entry which is preliminary data.</text>
</comment>
<proteinExistence type="predicted"/>
<evidence type="ECO:0000313" key="3">
    <source>
        <dbReference type="Proteomes" id="UP000241769"/>
    </source>
</evidence>
<dbReference type="EMBL" id="MDYQ01000101">
    <property type="protein sequence ID" value="PRP82520.1"/>
    <property type="molecule type" value="Genomic_DNA"/>
</dbReference>
<feature type="compositionally biased region" description="Basic and acidic residues" evidence="1">
    <location>
        <begin position="325"/>
        <end position="349"/>
    </location>
</feature>
<keyword evidence="3" id="KW-1185">Reference proteome</keyword>
<accession>A0A2P6NEX7</accession>
<feature type="compositionally biased region" description="Basic residues" evidence="1">
    <location>
        <begin position="470"/>
        <end position="481"/>
    </location>
</feature>